<reference evidence="6" key="1">
    <citation type="submission" date="2020-10" db="EMBL/GenBank/DDBJ databases">
        <authorList>
            <person name="Gilroy R."/>
        </authorList>
    </citation>
    <scope>NUCLEOTIDE SEQUENCE</scope>
    <source>
        <strain evidence="6">ChiSjej4B22-8148</strain>
    </source>
</reference>
<keyword evidence="4" id="KW-0413">Isomerase</keyword>
<dbReference type="GO" id="GO:0000455">
    <property type="term" value="P:enzyme-directed rRNA pseudouridine synthesis"/>
    <property type="evidence" value="ECO:0007669"/>
    <property type="project" value="TreeGrafter"/>
</dbReference>
<feature type="active site" evidence="3">
    <location>
        <position position="143"/>
    </location>
</feature>
<dbReference type="GO" id="GO:0009982">
    <property type="term" value="F:pseudouridine synthase activity"/>
    <property type="evidence" value="ECO:0007669"/>
    <property type="project" value="InterPro"/>
</dbReference>
<name>A0A9D1ADM0_9FIRM</name>
<evidence type="ECO:0000313" key="6">
    <source>
        <dbReference type="EMBL" id="HIR13447.1"/>
    </source>
</evidence>
<dbReference type="PANTHER" id="PTHR21600:SF87">
    <property type="entry name" value="RNA PSEUDOURIDYLATE SYNTHASE DOMAIN-CONTAINING PROTEIN 1"/>
    <property type="match status" value="1"/>
</dbReference>
<dbReference type="PANTHER" id="PTHR21600">
    <property type="entry name" value="MITOCHONDRIAL RNA PSEUDOURIDINE SYNTHASE"/>
    <property type="match status" value="1"/>
</dbReference>
<dbReference type="Pfam" id="PF00849">
    <property type="entry name" value="PseudoU_synth_2"/>
    <property type="match status" value="1"/>
</dbReference>
<evidence type="ECO:0000256" key="2">
    <source>
        <dbReference type="ARBA" id="ARBA00010876"/>
    </source>
</evidence>
<comment type="caution">
    <text evidence="6">The sequence shown here is derived from an EMBL/GenBank/DDBJ whole genome shotgun (WGS) entry which is preliminary data.</text>
</comment>
<evidence type="ECO:0000256" key="3">
    <source>
        <dbReference type="PIRSR" id="PIRSR606225-1"/>
    </source>
</evidence>
<dbReference type="InterPro" id="IPR020103">
    <property type="entry name" value="PsdUridine_synth_cat_dom_sf"/>
</dbReference>
<comment type="similarity">
    <text evidence="2 4">Belongs to the pseudouridine synthase RluA family.</text>
</comment>
<organism evidence="6 7">
    <name type="scientific">Candidatus Choladousia intestinavium</name>
    <dbReference type="NCBI Taxonomy" id="2840727"/>
    <lineage>
        <taxon>Bacteria</taxon>
        <taxon>Bacillati</taxon>
        <taxon>Bacillota</taxon>
        <taxon>Clostridia</taxon>
        <taxon>Lachnospirales</taxon>
        <taxon>Lachnospiraceae</taxon>
        <taxon>Lachnospiraceae incertae sedis</taxon>
        <taxon>Candidatus Choladousia</taxon>
    </lineage>
</organism>
<dbReference type="InterPro" id="IPR006145">
    <property type="entry name" value="PsdUridine_synth_RsuA/RluA"/>
</dbReference>
<dbReference type="SUPFAM" id="SSF55120">
    <property type="entry name" value="Pseudouridine synthase"/>
    <property type="match status" value="1"/>
</dbReference>
<accession>A0A9D1ADM0</accession>
<evidence type="ECO:0000256" key="1">
    <source>
        <dbReference type="ARBA" id="ARBA00000073"/>
    </source>
</evidence>
<proteinExistence type="inferred from homology"/>
<dbReference type="InterPro" id="IPR006225">
    <property type="entry name" value="PsdUridine_synth_RluC/D"/>
</dbReference>
<dbReference type="InterPro" id="IPR050188">
    <property type="entry name" value="RluA_PseudoU_synthase"/>
</dbReference>
<dbReference type="NCBIfam" id="TIGR00005">
    <property type="entry name" value="rluA_subfam"/>
    <property type="match status" value="1"/>
</dbReference>
<comment type="catalytic activity">
    <reaction evidence="1 4">
        <text>a uridine in RNA = a pseudouridine in RNA</text>
        <dbReference type="Rhea" id="RHEA:48348"/>
        <dbReference type="Rhea" id="RHEA-COMP:12068"/>
        <dbReference type="Rhea" id="RHEA-COMP:12069"/>
        <dbReference type="ChEBI" id="CHEBI:65314"/>
        <dbReference type="ChEBI" id="CHEBI:65315"/>
    </reaction>
</comment>
<evidence type="ECO:0000256" key="4">
    <source>
        <dbReference type="RuleBase" id="RU362028"/>
    </source>
</evidence>
<dbReference type="CDD" id="cd02869">
    <property type="entry name" value="PseudoU_synth_RluA_like"/>
    <property type="match status" value="1"/>
</dbReference>
<dbReference type="EMBL" id="DVGK01000068">
    <property type="protein sequence ID" value="HIR13447.1"/>
    <property type="molecule type" value="Genomic_DNA"/>
</dbReference>
<reference evidence="6" key="2">
    <citation type="journal article" date="2021" name="PeerJ">
        <title>Extensive microbial diversity within the chicken gut microbiome revealed by metagenomics and culture.</title>
        <authorList>
            <person name="Gilroy R."/>
            <person name="Ravi A."/>
            <person name="Getino M."/>
            <person name="Pursley I."/>
            <person name="Horton D.L."/>
            <person name="Alikhan N.F."/>
            <person name="Baker D."/>
            <person name="Gharbi K."/>
            <person name="Hall N."/>
            <person name="Watson M."/>
            <person name="Adriaenssens E.M."/>
            <person name="Foster-Nyarko E."/>
            <person name="Jarju S."/>
            <person name="Secka A."/>
            <person name="Antonio M."/>
            <person name="Oren A."/>
            <person name="Chaudhuri R.R."/>
            <person name="La Ragione R."/>
            <person name="Hildebrand F."/>
            <person name="Pallen M.J."/>
        </authorList>
    </citation>
    <scope>NUCLEOTIDE SEQUENCE</scope>
    <source>
        <strain evidence="6">ChiSjej4B22-8148</strain>
    </source>
</reference>
<evidence type="ECO:0000313" key="7">
    <source>
        <dbReference type="Proteomes" id="UP000886757"/>
    </source>
</evidence>
<dbReference type="GO" id="GO:0003723">
    <property type="term" value="F:RNA binding"/>
    <property type="evidence" value="ECO:0007669"/>
    <property type="project" value="InterPro"/>
</dbReference>
<dbReference type="Proteomes" id="UP000886757">
    <property type="component" value="Unassembled WGS sequence"/>
</dbReference>
<comment type="function">
    <text evidence="4">Responsible for synthesis of pseudouridine from uracil.</text>
</comment>
<gene>
    <name evidence="6" type="ORF">IAB31_05950</name>
</gene>
<dbReference type="EC" id="5.4.99.-" evidence="4"/>
<feature type="domain" description="Pseudouridine synthase RsuA/RluA-like" evidence="5">
    <location>
        <begin position="96"/>
        <end position="249"/>
    </location>
</feature>
<sequence>MARKLKVTISGDQAGRTAGWVMEHCLGMSRRERGRAKFQKDGILVNGLRCRVTQVLKPGDCLEISGENPARISRREERKPSCIVLPPDAVCYEDEDVLVVNKPAGILMHPVGCHQEDTLADQVREYLRRKGEQETPRSIGRLDKETSGAVVFAKNQMAAARLHRQRQEGIFRKEYLALAEGSFQGKRQTVTLPIASAAGEGQRERMKISPQGMKAITHYEVLDQGGGCTLLHLKLDTGRTHQIRVHMAALGHPLLGDTLYGKEGTGMLARAALHAAWVTFRSPFRDEKLSFFIPLPEDLRQIL</sequence>
<evidence type="ECO:0000259" key="5">
    <source>
        <dbReference type="Pfam" id="PF00849"/>
    </source>
</evidence>
<dbReference type="Gene3D" id="3.30.2350.10">
    <property type="entry name" value="Pseudouridine synthase"/>
    <property type="match status" value="1"/>
</dbReference>
<protein>
    <recommendedName>
        <fullName evidence="4">Pseudouridine synthase</fullName>
        <ecNumber evidence="4">5.4.99.-</ecNumber>
    </recommendedName>
</protein>
<dbReference type="AlphaFoldDB" id="A0A9D1ADM0"/>
<dbReference type="GO" id="GO:0140098">
    <property type="term" value="F:catalytic activity, acting on RNA"/>
    <property type="evidence" value="ECO:0007669"/>
    <property type="project" value="UniProtKB-ARBA"/>
</dbReference>
<feature type="non-terminal residue" evidence="6">
    <location>
        <position position="303"/>
    </location>
</feature>